<dbReference type="PROSITE" id="PS51257">
    <property type="entry name" value="PROKAR_LIPOPROTEIN"/>
    <property type="match status" value="1"/>
</dbReference>
<dbReference type="AlphaFoldDB" id="H3GT41"/>
<evidence type="ECO:0000313" key="8">
    <source>
        <dbReference type="EnsemblProtists" id="Phyra80254"/>
    </source>
</evidence>
<name>H3GT41_PHYRM</name>
<dbReference type="EnsemblProtists" id="Phyra80254">
    <property type="protein sequence ID" value="Phyra80254"/>
    <property type="gene ID" value="Phyra80254"/>
</dbReference>
<dbReference type="VEuPathDB" id="FungiDB:KRP23_10448"/>
<dbReference type="InterPro" id="IPR039794">
    <property type="entry name" value="Gtb1-like"/>
</dbReference>
<keyword evidence="9" id="KW-1185">Reference proteome</keyword>
<dbReference type="SUPFAM" id="SSF50911">
    <property type="entry name" value="Mannose 6-phosphate receptor domain"/>
    <property type="match status" value="1"/>
</dbReference>
<organism evidence="8 9">
    <name type="scientific">Phytophthora ramorum</name>
    <name type="common">Sudden oak death agent</name>
    <dbReference type="NCBI Taxonomy" id="164328"/>
    <lineage>
        <taxon>Eukaryota</taxon>
        <taxon>Sar</taxon>
        <taxon>Stramenopiles</taxon>
        <taxon>Oomycota</taxon>
        <taxon>Peronosporomycetes</taxon>
        <taxon>Peronosporales</taxon>
        <taxon>Peronosporaceae</taxon>
        <taxon>Phytophthora</taxon>
    </lineage>
</organism>
<dbReference type="OrthoDB" id="28322at2759"/>
<feature type="chain" id="PRO_5003586606" description="Glucosidase 2 subunit beta" evidence="6">
    <location>
        <begin position="29"/>
        <end position="470"/>
    </location>
</feature>
<evidence type="ECO:0000259" key="7">
    <source>
        <dbReference type="PROSITE" id="PS51914"/>
    </source>
</evidence>
<feature type="signal peptide" evidence="6">
    <location>
        <begin position="1"/>
        <end position="28"/>
    </location>
</feature>
<keyword evidence="2 6" id="KW-0732">Signal</keyword>
<feature type="compositionally biased region" description="Basic and acidic residues" evidence="5">
    <location>
        <begin position="460"/>
        <end position="470"/>
    </location>
</feature>
<dbReference type="PANTHER" id="PTHR12630">
    <property type="entry name" value="N-LINKED OLIGOSACCHARIDE PROCESSING"/>
    <property type="match status" value="1"/>
</dbReference>
<dbReference type="EMBL" id="DS566044">
    <property type="status" value="NOT_ANNOTATED_CDS"/>
    <property type="molecule type" value="Genomic_DNA"/>
</dbReference>
<dbReference type="InParanoid" id="H3GT41"/>
<evidence type="ECO:0000256" key="5">
    <source>
        <dbReference type="SAM" id="MobiDB-lite"/>
    </source>
</evidence>
<reference evidence="9" key="1">
    <citation type="journal article" date="2006" name="Science">
        <title>Phytophthora genome sequences uncover evolutionary origins and mechanisms of pathogenesis.</title>
        <authorList>
            <person name="Tyler B.M."/>
            <person name="Tripathy S."/>
            <person name="Zhang X."/>
            <person name="Dehal P."/>
            <person name="Jiang R.H."/>
            <person name="Aerts A."/>
            <person name="Arredondo F.D."/>
            <person name="Baxter L."/>
            <person name="Bensasson D."/>
            <person name="Beynon J.L."/>
            <person name="Chapman J."/>
            <person name="Damasceno C.M."/>
            <person name="Dorrance A.E."/>
            <person name="Dou D."/>
            <person name="Dickerman A.W."/>
            <person name="Dubchak I.L."/>
            <person name="Garbelotto M."/>
            <person name="Gijzen M."/>
            <person name="Gordon S.G."/>
            <person name="Govers F."/>
            <person name="Grunwald N.J."/>
            <person name="Huang W."/>
            <person name="Ivors K.L."/>
            <person name="Jones R.W."/>
            <person name="Kamoun S."/>
            <person name="Krampis K."/>
            <person name="Lamour K.H."/>
            <person name="Lee M.K."/>
            <person name="McDonald W.H."/>
            <person name="Medina M."/>
            <person name="Meijer H.J."/>
            <person name="Nordberg E.K."/>
            <person name="Maclean D.J."/>
            <person name="Ospina-Giraldo M.D."/>
            <person name="Morris P.F."/>
            <person name="Phuntumart V."/>
            <person name="Putnam N.H."/>
            <person name="Rash S."/>
            <person name="Rose J.K."/>
            <person name="Sakihama Y."/>
            <person name="Salamov A.A."/>
            <person name="Savidor A."/>
            <person name="Scheuring C.F."/>
            <person name="Smith B.M."/>
            <person name="Sobral B.W."/>
            <person name="Terry A."/>
            <person name="Torto-Alalibo T.A."/>
            <person name="Win J."/>
            <person name="Xu Z."/>
            <person name="Zhang H."/>
            <person name="Grigoriev I.V."/>
            <person name="Rokhsar D.S."/>
            <person name="Boore J.L."/>
        </authorList>
    </citation>
    <scope>NUCLEOTIDE SEQUENCE [LARGE SCALE GENOMIC DNA]</scope>
    <source>
        <strain evidence="9">Pr102</strain>
    </source>
</reference>
<dbReference type="Gene3D" id="2.70.130.10">
    <property type="entry name" value="Mannose-6-phosphate receptor binding domain"/>
    <property type="match status" value="1"/>
</dbReference>
<evidence type="ECO:0000256" key="6">
    <source>
        <dbReference type="SAM" id="SignalP"/>
    </source>
</evidence>
<keyword evidence="4" id="KW-1015">Disulfide bond</keyword>
<evidence type="ECO:0000256" key="3">
    <source>
        <dbReference type="ARBA" id="ARBA00022824"/>
    </source>
</evidence>
<sequence length="470" mass="52549">MAPRTVRRSLLAFFLAVIVAIACMLVLAIQVPSVAAASASSGDFKRFGIGEAFDEDEDEEDDDWDFMDDDAILGLAGHHTNANTAYLEAQSGFCVDALPVDRVDDDYCDCEDGSDEPNTSACSRVLLSSRRMPIDRKFGCKADDRLVSLAFVGDGVCDCCDGSDEREGVCVDTCEIQWQKRLKALKMRLGAVQKGMRVRKGYLTEAVDKVKQLNADFDRLAEAYQAGQRAFEDLQQRVQHNPELQGQLEQSYNVLRTVQYVTYVQSRVVDRSTFSDASWKPAFVELVGQCFPHTVDEKQLKGGTPNVIPREYVMVLCPFQNVSQTEPGYPKWTKAERQTKVGATAADDNEEEDVPRPIGLGIWNQWLTSDEDSARFARVQEYNHGEPCADGKERQTRVEFSCGVANRVVSVEEREMCEYEIRFETPAACEAVEEDTLVGEIAQVKQFPKELQQQGAKVEAGSKPERHEEL</sequence>
<dbReference type="InterPro" id="IPR036607">
    <property type="entry name" value="PRKCSH"/>
</dbReference>
<dbReference type="RefSeq" id="XP_067741196.1">
    <property type="nucleotide sequence ID" value="XM_067880901.1"/>
</dbReference>
<dbReference type="Pfam" id="PF13015">
    <property type="entry name" value="PRKCSH_1"/>
    <property type="match status" value="1"/>
</dbReference>
<dbReference type="InterPro" id="IPR028146">
    <property type="entry name" value="PRKCSH_N"/>
</dbReference>
<dbReference type="OMA" id="EREMCEY"/>
<feature type="region of interest" description="Disordered" evidence="5">
    <location>
        <begin position="450"/>
        <end position="470"/>
    </location>
</feature>
<evidence type="ECO:0000256" key="4">
    <source>
        <dbReference type="ARBA" id="ARBA00023157"/>
    </source>
</evidence>
<evidence type="ECO:0000313" key="9">
    <source>
        <dbReference type="Proteomes" id="UP000005238"/>
    </source>
</evidence>
<dbReference type="InterPro" id="IPR044865">
    <property type="entry name" value="MRH_dom"/>
</dbReference>
<dbReference type="InterPro" id="IPR009011">
    <property type="entry name" value="Man6P_isomerase_rcpt-bd_dom_sf"/>
</dbReference>
<evidence type="ECO:0000256" key="2">
    <source>
        <dbReference type="ARBA" id="ARBA00022729"/>
    </source>
</evidence>
<dbReference type="Pfam" id="PF12999">
    <property type="entry name" value="PRKCSH-like"/>
    <property type="match status" value="1"/>
</dbReference>
<dbReference type="GeneID" id="94216623"/>
<dbReference type="STRING" id="164328.H3GT41"/>
<accession>H3GT41</accession>
<dbReference type="VEuPathDB" id="FungiDB:KRP22_13252"/>
<protein>
    <recommendedName>
        <fullName evidence="1">Glucosidase 2 subunit beta</fullName>
    </recommendedName>
</protein>
<keyword evidence="3" id="KW-0256">Endoplasmic reticulum</keyword>
<dbReference type="eggNOG" id="KOG2397">
    <property type="taxonomic scope" value="Eukaryota"/>
</dbReference>
<proteinExistence type="predicted"/>
<feature type="domain" description="MRH" evidence="7">
    <location>
        <begin position="288"/>
        <end position="431"/>
    </location>
</feature>
<dbReference type="PANTHER" id="PTHR12630:SF1">
    <property type="entry name" value="GLUCOSIDASE 2 SUBUNIT BETA"/>
    <property type="match status" value="1"/>
</dbReference>
<dbReference type="Proteomes" id="UP000005238">
    <property type="component" value="Unassembled WGS sequence"/>
</dbReference>
<dbReference type="GO" id="GO:0006491">
    <property type="term" value="P:N-glycan processing"/>
    <property type="evidence" value="ECO:0000318"/>
    <property type="project" value="GO_Central"/>
</dbReference>
<dbReference type="HOGENOM" id="CLU_593811_0_0_1"/>
<evidence type="ECO:0000256" key="1">
    <source>
        <dbReference type="ARBA" id="ARBA00022387"/>
    </source>
</evidence>
<reference evidence="8" key="2">
    <citation type="submission" date="2015-06" db="UniProtKB">
        <authorList>
            <consortium name="EnsemblProtists"/>
        </authorList>
    </citation>
    <scope>IDENTIFICATION</scope>
    <source>
        <strain evidence="8">Pr102</strain>
    </source>
</reference>
<dbReference type="PROSITE" id="PS51914">
    <property type="entry name" value="MRH"/>
    <property type="match status" value="1"/>
</dbReference>
<dbReference type="GO" id="GO:0017177">
    <property type="term" value="C:glucosidase II complex"/>
    <property type="evidence" value="ECO:0000318"/>
    <property type="project" value="GO_Central"/>
</dbReference>